<evidence type="ECO:0000256" key="6">
    <source>
        <dbReference type="ARBA" id="ARBA00023136"/>
    </source>
</evidence>
<dbReference type="PANTHER" id="PTHR43394">
    <property type="entry name" value="ATP-DEPENDENT PERMEASE MDL1, MITOCHONDRIAL"/>
    <property type="match status" value="1"/>
</dbReference>
<dbReference type="InterPro" id="IPR003439">
    <property type="entry name" value="ABC_transporter-like_ATP-bd"/>
</dbReference>
<dbReference type="OrthoDB" id="29385at2"/>
<dbReference type="AlphaFoldDB" id="A0A399EGC9"/>
<sequence length="523" mass="56532">MIGKLLFAVGTHRRAFVLASSWAFANAAITAAINPLVVKLLFDQGIAAGDVRLFLGVGAGALTLVTLLRLSDLGSQLYARRLKNRMSADLARRLLGAYYRLPYEQVLRDGEAYYLSRTYDEAKNTAEPTVDVTLGIARDVALLLGGTSVVVLLSWQLTAVLGLVTLVLYVLSGRFARRIQSQSKDEQEEEARLRGVVASAVRAYRTARIFDLVGASLRAFDAQFERFQARLYQRVRNAELYGTLSGMFLGWVELLVILGGGYAVLTGNLTIGGLMGFMNAYWFAVNGLRRLLDAVPRLSQLAASANRGAKMLAQAEEVVARGEAAEGSLALQGVSFAYDGREVLNSLDLRVVPGERVLIEGPNGSGKSTLALIIAGLLGPSTGSVARPQSVSALIEPVFFPPLPLRELLPPGQAEEGVSLAARLGLLEHLDRTFDSLSLGQKKKFGVLVALLKDSDCYILDEPLANLDPDSCQTLLELVLERTRGKVLVMIHHGADQIRGCFDRVVHLTPPALHPATAEEPQG</sequence>
<dbReference type="PANTHER" id="PTHR43394:SF1">
    <property type="entry name" value="ATP-BINDING CASSETTE SUB-FAMILY B MEMBER 10, MITOCHONDRIAL"/>
    <property type="match status" value="1"/>
</dbReference>
<dbReference type="InterPro" id="IPR011527">
    <property type="entry name" value="ABC1_TM_dom"/>
</dbReference>
<dbReference type="InterPro" id="IPR003593">
    <property type="entry name" value="AAA+_ATPase"/>
</dbReference>
<dbReference type="GO" id="GO:0005886">
    <property type="term" value="C:plasma membrane"/>
    <property type="evidence" value="ECO:0007669"/>
    <property type="project" value="UniProtKB-SubCell"/>
</dbReference>
<dbReference type="Proteomes" id="UP000265715">
    <property type="component" value="Unassembled WGS sequence"/>
</dbReference>
<feature type="transmembrane region" description="Helical" evidence="7">
    <location>
        <begin position="269"/>
        <end position="288"/>
    </location>
</feature>
<evidence type="ECO:0000313" key="11">
    <source>
        <dbReference type="Proteomes" id="UP000265715"/>
    </source>
</evidence>
<keyword evidence="4 10" id="KW-0067">ATP-binding</keyword>
<reference evidence="10 11" key="1">
    <citation type="submission" date="2018-08" db="EMBL/GenBank/DDBJ databases">
        <title>Meiothermus terrae DSM 26712 genome sequencing project.</title>
        <authorList>
            <person name="Da Costa M.S."/>
            <person name="Albuquerque L."/>
            <person name="Raposo P."/>
            <person name="Froufe H.J.C."/>
            <person name="Barroso C.S."/>
            <person name="Egas C."/>
        </authorList>
    </citation>
    <scope>NUCLEOTIDE SEQUENCE [LARGE SCALE GENOMIC DNA]</scope>
    <source>
        <strain evidence="10 11">DSM 26712</strain>
    </source>
</reference>
<dbReference type="GO" id="GO:0005524">
    <property type="term" value="F:ATP binding"/>
    <property type="evidence" value="ECO:0007669"/>
    <property type="project" value="UniProtKB-KW"/>
</dbReference>
<dbReference type="InterPro" id="IPR039421">
    <property type="entry name" value="Type_1_exporter"/>
</dbReference>
<evidence type="ECO:0000256" key="7">
    <source>
        <dbReference type="SAM" id="Phobius"/>
    </source>
</evidence>
<evidence type="ECO:0000256" key="4">
    <source>
        <dbReference type="ARBA" id="ARBA00022840"/>
    </source>
</evidence>
<protein>
    <submittedName>
        <fullName evidence="10">Putative ABC transporter ATP-binding protein</fullName>
    </submittedName>
</protein>
<feature type="domain" description="ABC transmembrane type-1" evidence="9">
    <location>
        <begin position="27"/>
        <end position="300"/>
    </location>
</feature>
<evidence type="ECO:0000256" key="2">
    <source>
        <dbReference type="ARBA" id="ARBA00022692"/>
    </source>
</evidence>
<gene>
    <name evidence="10" type="ORF">Mterra_02583</name>
</gene>
<dbReference type="SMART" id="SM00382">
    <property type="entry name" value="AAA"/>
    <property type="match status" value="1"/>
</dbReference>
<dbReference type="Gene3D" id="1.20.1560.10">
    <property type="entry name" value="ABC transporter type 1, transmembrane domain"/>
    <property type="match status" value="1"/>
</dbReference>
<feature type="domain" description="ABC transporter" evidence="8">
    <location>
        <begin position="329"/>
        <end position="518"/>
    </location>
</feature>
<dbReference type="PROSITE" id="PS00211">
    <property type="entry name" value="ABC_TRANSPORTER_1"/>
    <property type="match status" value="1"/>
</dbReference>
<evidence type="ECO:0000259" key="9">
    <source>
        <dbReference type="PROSITE" id="PS50929"/>
    </source>
</evidence>
<dbReference type="EMBL" id="QXDL01000114">
    <property type="protein sequence ID" value="RIH82623.1"/>
    <property type="molecule type" value="Genomic_DNA"/>
</dbReference>
<keyword evidence="5 7" id="KW-1133">Transmembrane helix</keyword>
<dbReference type="InterPro" id="IPR027417">
    <property type="entry name" value="P-loop_NTPase"/>
</dbReference>
<feature type="transmembrane region" description="Helical" evidence="7">
    <location>
        <begin position="15"/>
        <end position="41"/>
    </location>
</feature>
<feature type="transmembrane region" description="Helical" evidence="7">
    <location>
        <begin position="149"/>
        <end position="171"/>
    </location>
</feature>
<keyword evidence="3" id="KW-0547">Nucleotide-binding</keyword>
<dbReference type="InterPro" id="IPR017871">
    <property type="entry name" value="ABC_transporter-like_CS"/>
</dbReference>
<dbReference type="RefSeq" id="WP_027894333.1">
    <property type="nucleotide sequence ID" value="NZ_QXDL01000114.1"/>
</dbReference>
<evidence type="ECO:0000313" key="10">
    <source>
        <dbReference type="EMBL" id="RIH82623.1"/>
    </source>
</evidence>
<evidence type="ECO:0000256" key="5">
    <source>
        <dbReference type="ARBA" id="ARBA00022989"/>
    </source>
</evidence>
<comment type="caution">
    <text evidence="10">The sequence shown here is derived from an EMBL/GenBank/DDBJ whole genome shotgun (WGS) entry which is preliminary data.</text>
</comment>
<evidence type="ECO:0000256" key="1">
    <source>
        <dbReference type="ARBA" id="ARBA00004651"/>
    </source>
</evidence>
<dbReference type="SUPFAM" id="SSF90123">
    <property type="entry name" value="ABC transporter transmembrane region"/>
    <property type="match status" value="1"/>
</dbReference>
<evidence type="ECO:0000256" key="3">
    <source>
        <dbReference type="ARBA" id="ARBA00022741"/>
    </source>
</evidence>
<dbReference type="Pfam" id="PF00005">
    <property type="entry name" value="ABC_tran"/>
    <property type="match status" value="1"/>
</dbReference>
<accession>A0A399EGC9</accession>
<feature type="transmembrane region" description="Helical" evidence="7">
    <location>
        <begin position="53"/>
        <end position="71"/>
    </location>
</feature>
<proteinExistence type="predicted"/>
<evidence type="ECO:0000259" key="8">
    <source>
        <dbReference type="PROSITE" id="PS50893"/>
    </source>
</evidence>
<name>A0A399EGC9_9DEIN</name>
<comment type="subcellular location">
    <subcellularLocation>
        <location evidence="1">Cell membrane</location>
        <topology evidence="1">Multi-pass membrane protein</topology>
    </subcellularLocation>
</comment>
<keyword evidence="2 7" id="KW-0812">Transmembrane</keyword>
<dbReference type="SUPFAM" id="SSF52540">
    <property type="entry name" value="P-loop containing nucleoside triphosphate hydrolases"/>
    <property type="match status" value="1"/>
</dbReference>
<dbReference type="GO" id="GO:0015421">
    <property type="term" value="F:ABC-type oligopeptide transporter activity"/>
    <property type="evidence" value="ECO:0007669"/>
    <property type="project" value="TreeGrafter"/>
</dbReference>
<dbReference type="Gene3D" id="3.40.50.300">
    <property type="entry name" value="P-loop containing nucleotide triphosphate hydrolases"/>
    <property type="match status" value="1"/>
</dbReference>
<keyword evidence="11" id="KW-1185">Reference proteome</keyword>
<dbReference type="CDD" id="cd07346">
    <property type="entry name" value="ABC_6TM_exporters"/>
    <property type="match status" value="1"/>
</dbReference>
<keyword evidence="6 7" id="KW-0472">Membrane</keyword>
<feature type="transmembrane region" description="Helical" evidence="7">
    <location>
        <begin position="240"/>
        <end position="263"/>
    </location>
</feature>
<organism evidence="10 11">
    <name type="scientific">Calidithermus terrae</name>
    <dbReference type="NCBI Taxonomy" id="1408545"/>
    <lineage>
        <taxon>Bacteria</taxon>
        <taxon>Thermotogati</taxon>
        <taxon>Deinococcota</taxon>
        <taxon>Deinococci</taxon>
        <taxon>Thermales</taxon>
        <taxon>Thermaceae</taxon>
        <taxon>Calidithermus</taxon>
    </lineage>
</organism>
<dbReference type="PROSITE" id="PS50893">
    <property type="entry name" value="ABC_TRANSPORTER_2"/>
    <property type="match status" value="1"/>
</dbReference>
<dbReference type="PROSITE" id="PS50929">
    <property type="entry name" value="ABC_TM1F"/>
    <property type="match status" value="1"/>
</dbReference>
<dbReference type="Pfam" id="PF00664">
    <property type="entry name" value="ABC_membrane"/>
    <property type="match status" value="1"/>
</dbReference>
<dbReference type="GO" id="GO:0016887">
    <property type="term" value="F:ATP hydrolysis activity"/>
    <property type="evidence" value="ECO:0007669"/>
    <property type="project" value="InterPro"/>
</dbReference>
<dbReference type="InterPro" id="IPR036640">
    <property type="entry name" value="ABC1_TM_sf"/>
</dbReference>